<dbReference type="NCBIfam" id="TIGR02227">
    <property type="entry name" value="sigpep_I_bact"/>
    <property type="match status" value="1"/>
</dbReference>
<name>A0ABS7DBK6_9BACL</name>
<dbReference type="EMBL" id="JAHZIJ010000023">
    <property type="protein sequence ID" value="MBW7477320.1"/>
    <property type="molecule type" value="Genomic_DNA"/>
</dbReference>
<keyword evidence="6" id="KW-1185">Reference proteome</keyword>
<reference evidence="5 6" key="1">
    <citation type="submission" date="2021-07" db="EMBL/GenBank/DDBJ databases">
        <title>Paenibacillus radiodurans sp. nov., isolated from the southeastern edge of Tengger Desert.</title>
        <authorList>
            <person name="Zhang G."/>
        </authorList>
    </citation>
    <scope>NUCLEOTIDE SEQUENCE [LARGE SCALE GENOMIC DNA]</scope>
    <source>
        <strain evidence="5 6">DT7-4</strain>
    </source>
</reference>
<evidence type="ECO:0000313" key="6">
    <source>
        <dbReference type="Proteomes" id="UP000812277"/>
    </source>
</evidence>
<dbReference type="EC" id="3.4.21.89" evidence="3"/>
<keyword evidence="3 5" id="KW-0378">Hydrolase</keyword>
<comment type="catalytic activity">
    <reaction evidence="3">
        <text>Cleavage of hydrophobic, N-terminal signal or leader sequences from secreted and periplasmic proteins.</text>
        <dbReference type="EC" id="3.4.21.89"/>
    </reaction>
</comment>
<dbReference type="InterPro" id="IPR000223">
    <property type="entry name" value="Pept_S26A_signal_pept_1"/>
</dbReference>
<comment type="subcellular location">
    <subcellularLocation>
        <location evidence="1">Cell membrane</location>
        <topology evidence="1">Single-pass type II membrane protein</topology>
    </subcellularLocation>
    <subcellularLocation>
        <location evidence="3">Membrane</location>
        <topology evidence="3">Single-pass type II membrane protein</topology>
    </subcellularLocation>
</comment>
<dbReference type="SUPFAM" id="SSF51306">
    <property type="entry name" value="LexA/Signal peptidase"/>
    <property type="match status" value="1"/>
</dbReference>
<dbReference type="RefSeq" id="WP_219874575.1">
    <property type="nucleotide sequence ID" value="NZ_JAHZIJ010000023.1"/>
</dbReference>
<dbReference type="InterPro" id="IPR036286">
    <property type="entry name" value="LexA/Signal_pep-like_sf"/>
</dbReference>
<dbReference type="CDD" id="cd06530">
    <property type="entry name" value="S26_SPase_I"/>
    <property type="match status" value="1"/>
</dbReference>
<evidence type="ECO:0000256" key="2">
    <source>
        <dbReference type="ARBA" id="ARBA00009370"/>
    </source>
</evidence>
<evidence type="ECO:0000256" key="3">
    <source>
        <dbReference type="RuleBase" id="RU362042"/>
    </source>
</evidence>
<gene>
    <name evidence="5" type="primary">lepB</name>
    <name evidence="5" type="ORF">K0T92_21610</name>
</gene>
<dbReference type="Proteomes" id="UP000812277">
    <property type="component" value="Unassembled WGS sequence"/>
</dbReference>
<evidence type="ECO:0000313" key="5">
    <source>
        <dbReference type="EMBL" id="MBW7477320.1"/>
    </source>
</evidence>
<proteinExistence type="inferred from homology"/>
<evidence type="ECO:0000256" key="1">
    <source>
        <dbReference type="ARBA" id="ARBA00004401"/>
    </source>
</evidence>
<accession>A0ABS7DBK6</accession>
<dbReference type="PRINTS" id="PR00727">
    <property type="entry name" value="LEADERPTASE"/>
</dbReference>
<feature type="domain" description="Peptidase S26" evidence="4">
    <location>
        <begin position="29"/>
        <end position="182"/>
    </location>
</feature>
<sequence length="190" mass="21531">MLSDDSTPEMPATVTIKAGNIVINHDLDNMDRGNHEYEGSLVVHKSYCDSNEMKRGDVVYFRTPPFQHPNPNMTVPKKSISRVVALAGEKIEIKEGQIYIDGKQLDAFYGKAQSKGVDREQYKLLDAKLQNPELLQQFYHMNLPEVEIPADHVFVLGDTWWRSVDSQLFGPLPIEQIEGRVEGYPAKLSD</sequence>
<organism evidence="5 6">
    <name type="scientific">Paenibacillus oenotherae</name>
    <dbReference type="NCBI Taxonomy" id="1435645"/>
    <lineage>
        <taxon>Bacteria</taxon>
        <taxon>Bacillati</taxon>
        <taxon>Bacillota</taxon>
        <taxon>Bacilli</taxon>
        <taxon>Bacillales</taxon>
        <taxon>Paenibacillaceae</taxon>
        <taxon>Paenibacillus</taxon>
    </lineage>
</organism>
<dbReference type="Gene3D" id="2.10.109.10">
    <property type="entry name" value="Umud Fragment, subunit A"/>
    <property type="match status" value="1"/>
</dbReference>
<comment type="similarity">
    <text evidence="2 3">Belongs to the peptidase S26 family.</text>
</comment>
<dbReference type="InterPro" id="IPR019533">
    <property type="entry name" value="Peptidase_S26"/>
</dbReference>
<comment type="caution">
    <text evidence="5">The sequence shown here is derived from an EMBL/GenBank/DDBJ whole genome shotgun (WGS) entry which is preliminary data.</text>
</comment>
<dbReference type="GO" id="GO:0009003">
    <property type="term" value="F:signal peptidase activity"/>
    <property type="evidence" value="ECO:0007669"/>
    <property type="project" value="UniProtKB-EC"/>
</dbReference>
<dbReference type="Pfam" id="PF10502">
    <property type="entry name" value="Peptidase_S26"/>
    <property type="match status" value="1"/>
</dbReference>
<dbReference type="PANTHER" id="PTHR43390">
    <property type="entry name" value="SIGNAL PEPTIDASE I"/>
    <property type="match status" value="1"/>
</dbReference>
<evidence type="ECO:0000259" key="4">
    <source>
        <dbReference type="Pfam" id="PF10502"/>
    </source>
</evidence>
<keyword evidence="3" id="KW-0645">Protease</keyword>
<protein>
    <recommendedName>
        <fullName evidence="3">Signal peptidase I</fullName>
        <ecNumber evidence="3">3.4.21.89</ecNumber>
    </recommendedName>
</protein>
<dbReference type="PANTHER" id="PTHR43390:SF1">
    <property type="entry name" value="CHLOROPLAST PROCESSING PEPTIDASE"/>
    <property type="match status" value="1"/>
</dbReference>